<protein>
    <submittedName>
        <fullName evidence="2">8254_t:CDS:1</fullName>
    </submittedName>
</protein>
<dbReference type="AlphaFoldDB" id="A0A9N9AMD4"/>
<evidence type="ECO:0000313" key="2">
    <source>
        <dbReference type="EMBL" id="CAG8533565.1"/>
    </source>
</evidence>
<dbReference type="OrthoDB" id="2155283at2759"/>
<accession>A0A9N9AMD4</accession>
<name>A0A9N9AMD4_9GLOM</name>
<evidence type="ECO:0000256" key="1">
    <source>
        <dbReference type="SAM" id="MobiDB-lite"/>
    </source>
</evidence>
<keyword evidence="3" id="KW-1185">Reference proteome</keyword>
<feature type="compositionally biased region" description="Polar residues" evidence="1">
    <location>
        <begin position="328"/>
        <end position="337"/>
    </location>
</feature>
<evidence type="ECO:0000313" key="3">
    <source>
        <dbReference type="Proteomes" id="UP000789342"/>
    </source>
</evidence>
<dbReference type="InterPro" id="IPR013761">
    <property type="entry name" value="SAM/pointed_sf"/>
</dbReference>
<proteinExistence type="predicted"/>
<feature type="region of interest" description="Disordered" evidence="1">
    <location>
        <begin position="315"/>
        <end position="338"/>
    </location>
</feature>
<dbReference type="Gene3D" id="1.10.150.50">
    <property type="entry name" value="Transcription Factor, Ets-1"/>
    <property type="match status" value="1"/>
</dbReference>
<sequence>MFGHLAFPQNTLQLSRTFPINFAYLKSKRIPNLTSLWINSHSFHCSAINIIEDSSKNVTKVIIKKPHRYTRKFRKVKPSSPVTSPTPSQLFSNRLKSLLFNANNIGNVHEENKCNSKTSLKKEIISTYSESDKNSVGDESAFKNVVFVCDKSRLNTRTIKKSIHEQSLVERRKRSDRYERNKLRFKDYREINFELLKDFPRWLKGLKYKKYAWCFESMNWREIIELDELGLIKRGVYRLVVRRNLLMEFMHIKKVLADINRKGLTIADDSSPVQASSNAISLHASSNPLPVQLSSNTLPIQLSQAITNHQIELDSSSTSSKVDDKENVNLQRNQQSLDDLMSRKEEEATRDVVHDELLSQLYFCLIRHRNQK</sequence>
<dbReference type="SUPFAM" id="SSF47769">
    <property type="entry name" value="SAM/Pointed domain"/>
    <property type="match status" value="1"/>
</dbReference>
<gene>
    <name evidence="2" type="ORF">AMORRO_LOCUS4789</name>
</gene>
<reference evidence="2" key="1">
    <citation type="submission" date="2021-06" db="EMBL/GenBank/DDBJ databases">
        <authorList>
            <person name="Kallberg Y."/>
            <person name="Tangrot J."/>
            <person name="Rosling A."/>
        </authorList>
    </citation>
    <scope>NUCLEOTIDE SEQUENCE</scope>
    <source>
        <strain evidence="2">CL551</strain>
    </source>
</reference>
<comment type="caution">
    <text evidence="2">The sequence shown here is derived from an EMBL/GenBank/DDBJ whole genome shotgun (WGS) entry which is preliminary data.</text>
</comment>
<organism evidence="2 3">
    <name type="scientific">Acaulospora morrowiae</name>
    <dbReference type="NCBI Taxonomy" id="94023"/>
    <lineage>
        <taxon>Eukaryota</taxon>
        <taxon>Fungi</taxon>
        <taxon>Fungi incertae sedis</taxon>
        <taxon>Mucoromycota</taxon>
        <taxon>Glomeromycotina</taxon>
        <taxon>Glomeromycetes</taxon>
        <taxon>Diversisporales</taxon>
        <taxon>Acaulosporaceae</taxon>
        <taxon>Acaulospora</taxon>
    </lineage>
</organism>
<dbReference type="Proteomes" id="UP000789342">
    <property type="component" value="Unassembled WGS sequence"/>
</dbReference>
<dbReference type="EMBL" id="CAJVPV010002710">
    <property type="protein sequence ID" value="CAG8533565.1"/>
    <property type="molecule type" value="Genomic_DNA"/>
</dbReference>